<evidence type="ECO:0000313" key="1">
    <source>
        <dbReference type="EMBL" id="TFK68262.1"/>
    </source>
</evidence>
<reference evidence="1 2" key="1">
    <citation type="journal article" date="2019" name="Nat. Ecol. Evol.">
        <title>Megaphylogeny resolves global patterns of mushroom evolution.</title>
        <authorList>
            <person name="Varga T."/>
            <person name="Krizsan K."/>
            <person name="Foldi C."/>
            <person name="Dima B."/>
            <person name="Sanchez-Garcia M."/>
            <person name="Sanchez-Ramirez S."/>
            <person name="Szollosi G.J."/>
            <person name="Szarkandi J.G."/>
            <person name="Papp V."/>
            <person name="Albert L."/>
            <person name="Andreopoulos W."/>
            <person name="Angelini C."/>
            <person name="Antonin V."/>
            <person name="Barry K.W."/>
            <person name="Bougher N.L."/>
            <person name="Buchanan P."/>
            <person name="Buyck B."/>
            <person name="Bense V."/>
            <person name="Catcheside P."/>
            <person name="Chovatia M."/>
            <person name="Cooper J."/>
            <person name="Damon W."/>
            <person name="Desjardin D."/>
            <person name="Finy P."/>
            <person name="Geml J."/>
            <person name="Haridas S."/>
            <person name="Hughes K."/>
            <person name="Justo A."/>
            <person name="Karasinski D."/>
            <person name="Kautmanova I."/>
            <person name="Kiss B."/>
            <person name="Kocsube S."/>
            <person name="Kotiranta H."/>
            <person name="LaButti K.M."/>
            <person name="Lechner B.E."/>
            <person name="Liimatainen K."/>
            <person name="Lipzen A."/>
            <person name="Lukacs Z."/>
            <person name="Mihaltcheva S."/>
            <person name="Morgado L.N."/>
            <person name="Niskanen T."/>
            <person name="Noordeloos M.E."/>
            <person name="Ohm R.A."/>
            <person name="Ortiz-Santana B."/>
            <person name="Ovrebo C."/>
            <person name="Racz N."/>
            <person name="Riley R."/>
            <person name="Savchenko A."/>
            <person name="Shiryaev A."/>
            <person name="Soop K."/>
            <person name="Spirin V."/>
            <person name="Szebenyi C."/>
            <person name="Tomsovsky M."/>
            <person name="Tulloss R.E."/>
            <person name="Uehling J."/>
            <person name="Grigoriev I.V."/>
            <person name="Vagvolgyi C."/>
            <person name="Papp T."/>
            <person name="Martin F.M."/>
            <person name="Miettinen O."/>
            <person name="Hibbett D.S."/>
            <person name="Nagy L.G."/>
        </authorList>
    </citation>
    <scope>NUCLEOTIDE SEQUENCE [LARGE SCALE GENOMIC DNA]</scope>
    <source>
        <strain evidence="1 2">NL-1719</strain>
    </source>
</reference>
<keyword evidence="2" id="KW-1185">Reference proteome</keyword>
<name>A0ACD3ARK7_9AGAR</name>
<gene>
    <name evidence="1" type="ORF">BDN72DRAFT_898295</name>
</gene>
<protein>
    <submittedName>
        <fullName evidence="1">Phosphatases II</fullName>
    </submittedName>
</protein>
<evidence type="ECO:0000313" key="2">
    <source>
        <dbReference type="Proteomes" id="UP000308600"/>
    </source>
</evidence>
<organism evidence="1 2">
    <name type="scientific">Pluteus cervinus</name>
    <dbReference type="NCBI Taxonomy" id="181527"/>
    <lineage>
        <taxon>Eukaryota</taxon>
        <taxon>Fungi</taxon>
        <taxon>Dikarya</taxon>
        <taxon>Basidiomycota</taxon>
        <taxon>Agaricomycotina</taxon>
        <taxon>Agaricomycetes</taxon>
        <taxon>Agaricomycetidae</taxon>
        <taxon>Agaricales</taxon>
        <taxon>Pluteineae</taxon>
        <taxon>Pluteaceae</taxon>
        <taxon>Pluteus</taxon>
    </lineage>
</organism>
<dbReference type="Proteomes" id="UP000308600">
    <property type="component" value="Unassembled WGS sequence"/>
</dbReference>
<sequence>MSLKATPPAWLLRPFESRTHLKLVLESLQQRESARNRARSTSRKANRDDEAHLQGKHKSPEVVYYSVAIGDRHQAHNRYIQIEPYDRNRVVVAPSITGGLGSYLNASWVLEKFGQKWWIATQAPLPQTAHTFLSLIRQPTVRPPRLGPLPFPTSRVRTVVQLTQNVESGRVKAHEYFPEKVGRTTLIEPDRSQGPVAPLKVTLLSRQYIETAHCFWSTVSVVPDSPHPITEQDLVIFHHLLYTSWPDHGVPEPEDRQTLLAFVDLVEKINRDRSLLSHVDPQSLDPDPPIVVGCSAGIGRTGSFITISSLLRSLSFLPPPVSPTPATYLEPSPFGPLPDGARGDLVAEEIDSLRDQRPGMVQRTEQVLLIYQALQDKYN</sequence>
<dbReference type="EMBL" id="ML208356">
    <property type="protein sequence ID" value="TFK68262.1"/>
    <property type="molecule type" value="Genomic_DNA"/>
</dbReference>
<proteinExistence type="predicted"/>
<accession>A0ACD3ARK7</accession>